<protein>
    <submittedName>
        <fullName evidence="2">TAXI family TRAP transporter solute-binding subunit</fullName>
    </submittedName>
</protein>
<keyword evidence="1" id="KW-0732">Signal</keyword>
<organism evidence="2 3">
    <name type="scientific">Aestuariirhabdus litorea</name>
    <dbReference type="NCBI Taxonomy" id="2528527"/>
    <lineage>
        <taxon>Bacteria</taxon>
        <taxon>Pseudomonadati</taxon>
        <taxon>Pseudomonadota</taxon>
        <taxon>Gammaproteobacteria</taxon>
        <taxon>Oceanospirillales</taxon>
        <taxon>Aestuariirhabdaceae</taxon>
        <taxon>Aestuariirhabdus</taxon>
    </lineage>
</organism>
<dbReference type="InterPro" id="IPR011852">
    <property type="entry name" value="TRAP_TAXI"/>
</dbReference>
<sequence>MHPCRRFLRLSLLAPLLLGSLASLAGEPERTYQLATASTGGTYYPVGVAIATLTKIRLQPQKGISLWAVSSAGSAENIEQLASNQAQFAILQGLYGAWAWNGDGGLGQRQSHLRSVSMLWQNVEHFIIRADAAHSGSIEDIHNLYQRPFSLGKAQSGTEGSGHHILRSNGIDSDRLQLLSMGYGTSAKALINGEIDGMNVPAGVPVAAVNEVFTRLGNRVRLLDFTDQQLARVNQQYQLWSRYVIPINTYPGQVRPVQTIAQPNFLAVRADVDEQAVYEITRTLYENLSFLHGIHPATRDMALDKAVEGLPMPLHPGAARFYREQGLLIPPHLLPGQ</sequence>
<dbReference type="EMBL" id="QWEZ01000001">
    <property type="protein sequence ID" value="RRJ85392.1"/>
    <property type="molecule type" value="Genomic_DNA"/>
</dbReference>
<gene>
    <name evidence="2" type="ORF">D0544_00555</name>
</gene>
<evidence type="ECO:0000256" key="1">
    <source>
        <dbReference type="SAM" id="SignalP"/>
    </source>
</evidence>
<dbReference type="Pfam" id="PF16868">
    <property type="entry name" value="NMT1_3"/>
    <property type="match status" value="1"/>
</dbReference>
<evidence type="ECO:0000313" key="2">
    <source>
        <dbReference type="EMBL" id="RRJ85392.1"/>
    </source>
</evidence>
<dbReference type="SUPFAM" id="SSF53850">
    <property type="entry name" value="Periplasmic binding protein-like II"/>
    <property type="match status" value="1"/>
</dbReference>
<reference evidence="2 3" key="2">
    <citation type="submission" date="2018-12" db="EMBL/GenBank/DDBJ databases">
        <title>Simiduia agarivorans gen. nov., sp. nov., a marine, agarolytic bacterium isolated from shallow coastal water from Keelung, Taiwan.</title>
        <authorList>
            <person name="Shieh W.Y."/>
        </authorList>
    </citation>
    <scope>NUCLEOTIDE SEQUENCE [LARGE SCALE GENOMIC DNA]</scope>
    <source>
        <strain evidence="2 3">GTF-13</strain>
    </source>
</reference>
<dbReference type="CDD" id="cd13520">
    <property type="entry name" value="PBP2_TAXI_TRAP"/>
    <property type="match status" value="1"/>
</dbReference>
<dbReference type="PANTHER" id="PTHR42941">
    <property type="entry name" value="SLL1037 PROTEIN"/>
    <property type="match status" value="1"/>
</dbReference>
<reference evidence="2 3" key="1">
    <citation type="submission" date="2018-08" db="EMBL/GenBank/DDBJ databases">
        <authorList>
            <person name="Khan S.A."/>
        </authorList>
    </citation>
    <scope>NUCLEOTIDE SEQUENCE [LARGE SCALE GENOMIC DNA]</scope>
    <source>
        <strain evidence="2 3">GTF-13</strain>
    </source>
</reference>
<proteinExistence type="predicted"/>
<dbReference type="AlphaFoldDB" id="A0A3P3VRI2"/>
<name>A0A3P3VRI2_9GAMM</name>
<dbReference type="NCBIfam" id="TIGR02122">
    <property type="entry name" value="TRAP_TAXI"/>
    <property type="match status" value="1"/>
</dbReference>
<dbReference type="Proteomes" id="UP000280792">
    <property type="component" value="Unassembled WGS sequence"/>
</dbReference>
<accession>A0A3P3VRI2</accession>
<keyword evidence="3" id="KW-1185">Reference proteome</keyword>
<feature type="signal peptide" evidence="1">
    <location>
        <begin position="1"/>
        <end position="25"/>
    </location>
</feature>
<dbReference type="PANTHER" id="PTHR42941:SF1">
    <property type="entry name" value="SLL1037 PROTEIN"/>
    <property type="match status" value="1"/>
</dbReference>
<dbReference type="Gene3D" id="3.40.190.10">
    <property type="entry name" value="Periplasmic binding protein-like II"/>
    <property type="match status" value="2"/>
</dbReference>
<evidence type="ECO:0000313" key="3">
    <source>
        <dbReference type="Proteomes" id="UP000280792"/>
    </source>
</evidence>
<comment type="caution">
    <text evidence="2">The sequence shown here is derived from an EMBL/GenBank/DDBJ whole genome shotgun (WGS) entry which is preliminary data.</text>
</comment>
<feature type="chain" id="PRO_5018106852" evidence="1">
    <location>
        <begin position="26"/>
        <end position="337"/>
    </location>
</feature>